<feature type="region of interest" description="Disordered" evidence="1">
    <location>
        <begin position="101"/>
        <end position="163"/>
    </location>
</feature>
<feature type="compositionally biased region" description="Basic and acidic residues" evidence="1">
    <location>
        <begin position="148"/>
        <end position="163"/>
    </location>
</feature>
<protein>
    <submittedName>
        <fullName evidence="2">Uncharacterized protein</fullName>
    </submittedName>
</protein>
<sequence length="163" mass="18139">MPEVYAAPATLEELEVEELSVFYAGRDDKEEAYRIAVEAHELWVAEKMKVEKAVCVSVCVVWCVYHTILHAVPQVPTASLFTVEDADEKELACEELCRKQKEKGKLKATGAAGPSKKRKRLSKAVIEDSEDEGTMGPSEGPSKKQKHKSMEERGEFHGKDKCG</sequence>
<keyword evidence="3" id="KW-1185">Reference proteome</keyword>
<reference evidence="2" key="1">
    <citation type="submission" date="2023-06" db="EMBL/GenBank/DDBJ databases">
        <authorList>
            <consortium name="Lawrence Berkeley National Laboratory"/>
            <person name="Ahrendt S."/>
            <person name="Sahu N."/>
            <person name="Indic B."/>
            <person name="Wong-Bajracharya J."/>
            <person name="Merenyi Z."/>
            <person name="Ke H.-M."/>
            <person name="Monk M."/>
            <person name="Kocsube S."/>
            <person name="Drula E."/>
            <person name="Lipzen A."/>
            <person name="Balint B."/>
            <person name="Henrissat B."/>
            <person name="Andreopoulos B."/>
            <person name="Martin F.M."/>
            <person name="Harder C.B."/>
            <person name="Rigling D."/>
            <person name="Ford K.L."/>
            <person name="Foster G.D."/>
            <person name="Pangilinan J."/>
            <person name="Papanicolaou A."/>
            <person name="Barry K."/>
            <person name="LaButti K."/>
            <person name="Viragh M."/>
            <person name="Koriabine M."/>
            <person name="Yan M."/>
            <person name="Riley R."/>
            <person name="Champramary S."/>
            <person name="Plett K.L."/>
            <person name="Tsai I.J."/>
            <person name="Slot J."/>
            <person name="Sipos G."/>
            <person name="Plett J."/>
            <person name="Nagy L.G."/>
            <person name="Grigoriev I.V."/>
        </authorList>
    </citation>
    <scope>NUCLEOTIDE SEQUENCE</scope>
    <source>
        <strain evidence="2">ICMP 16352</strain>
    </source>
</reference>
<organism evidence="2 3">
    <name type="scientific">Armillaria novae-zelandiae</name>
    <dbReference type="NCBI Taxonomy" id="153914"/>
    <lineage>
        <taxon>Eukaryota</taxon>
        <taxon>Fungi</taxon>
        <taxon>Dikarya</taxon>
        <taxon>Basidiomycota</taxon>
        <taxon>Agaricomycotina</taxon>
        <taxon>Agaricomycetes</taxon>
        <taxon>Agaricomycetidae</taxon>
        <taxon>Agaricales</taxon>
        <taxon>Marasmiineae</taxon>
        <taxon>Physalacriaceae</taxon>
        <taxon>Armillaria</taxon>
    </lineage>
</organism>
<comment type="caution">
    <text evidence="2">The sequence shown here is derived from an EMBL/GenBank/DDBJ whole genome shotgun (WGS) entry which is preliminary data.</text>
</comment>
<gene>
    <name evidence="2" type="ORF">IW261DRAFT_1571134</name>
</gene>
<name>A0AA39T8X0_9AGAR</name>
<proteinExistence type="predicted"/>
<evidence type="ECO:0000313" key="2">
    <source>
        <dbReference type="EMBL" id="KAK0472301.1"/>
    </source>
</evidence>
<dbReference type="EMBL" id="JAUEPR010000042">
    <property type="protein sequence ID" value="KAK0472301.1"/>
    <property type="molecule type" value="Genomic_DNA"/>
</dbReference>
<accession>A0AA39T8X0</accession>
<evidence type="ECO:0000313" key="3">
    <source>
        <dbReference type="Proteomes" id="UP001175227"/>
    </source>
</evidence>
<evidence type="ECO:0000256" key="1">
    <source>
        <dbReference type="SAM" id="MobiDB-lite"/>
    </source>
</evidence>
<dbReference type="Proteomes" id="UP001175227">
    <property type="component" value="Unassembled WGS sequence"/>
</dbReference>
<dbReference type="AlphaFoldDB" id="A0AA39T8X0"/>